<evidence type="ECO:0000313" key="3">
    <source>
        <dbReference type="Proteomes" id="UP001150001"/>
    </source>
</evidence>
<feature type="transmembrane region" description="Helical" evidence="1">
    <location>
        <begin position="7"/>
        <end position="28"/>
    </location>
</feature>
<protein>
    <submittedName>
        <fullName evidence="2">Uncharacterized protein</fullName>
    </submittedName>
</protein>
<organism evidence="2 3">
    <name type="scientific">Vibrio europaeus</name>
    <dbReference type="NCBI Taxonomy" id="300876"/>
    <lineage>
        <taxon>Bacteria</taxon>
        <taxon>Pseudomonadati</taxon>
        <taxon>Pseudomonadota</taxon>
        <taxon>Gammaproteobacteria</taxon>
        <taxon>Vibrionales</taxon>
        <taxon>Vibrionaceae</taxon>
        <taxon>Vibrio</taxon>
        <taxon>Vibrio oreintalis group</taxon>
    </lineage>
</organism>
<dbReference type="Proteomes" id="UP001150001">
    <property type="component" value="Unassembled WGS sequence"/>
</dbReference>
<feature type="transmembrane region" description="Helical" evidence="1">
    <location>
        <begin position="74"/>
        <end position="100"/>
    </location>
</feature>
<accession>A0ABT5GRB4</accession>
<name>A0ABT5GRB4_9VIBR</name>
<sequence>MNNIEHYEVGLVFILLFISFISTWMAVITDREGLAEVSLVSQGFVLTQSWDTLIKQLYLDILALAPEMDPFMSVLVAGILTAIVVLVPLAAILFSPFPFINDDGKISLKYFPSRFARKK</sequence>
<keyword evidence="1" id="KW-0812">Transmembrane</keyword>
<evidence type="ECO:0000256" key="1">
    <source>
        <dbReference type="SAM" id="Phobius"/>
    </source>
</evidence>
<reference evidence="2" key="1">
    <citation type="submission" date="2022-11" db="EMBL/GenBank/DDBJ databases">
        <title>Role of the vibriolysin VemA secreted by the emergent pathogen Vibrio europaeus in the colonization of Manila clam mucus.</title>
        <authorList>
            <person name="Martinez C."/>
            <person name="Rodriguez S."/>
            <person name="Vences A."/>
            <person name="Barja J.L."/>
            <person name="Toranzo A.E."/>
            <person name="Dubert J."/>
        </authorList>
    </citation>
    <scope>NUCLEOTIDE SEQUENCE</scope>
    <source>
        <strain evidence="2">3454</strain>
    </source>
</reference>
<dbReference type="EMBL" id="JAPFIT010000011">
    <property type="protein sequence ID" value="MDC5739814.1"/>
    <property type="molecule type" value="Genomic_DNA"/>
</dbReference>
<dbReference type="RefSeq" id="WP_272237467.1">
    <property type="nucleotide sequence ID" value="NZ_JAPFIQ010000024.1"/>
</dbReference>
<evidence type="ECO:0000313" key="2">
    <source>
        <dbReference type="EMBL" id="MDC5739814.1"/>
    </source>
</evidence>
<proteinExistence type="predicted"/>
<keyword evidence="3" id="KW-1185">Reference proteome</keyword>
<keyword evidence="1" id="KW-0472">Membrane</keyword>
<comment type="caution">
    <text evidence="2">The sequence shown here is derived from an EMBL/GenBank/DDBJ whole genome shotgun (WGS) entry which is preliminary data.</text>
</comment>
<keyword evidence="1" id="KW-1133">Transmembrane helix</keyword>
<gene>
    <name evidence="2" type="ORF">OPW20_07025</name>
</gene>